<accession>A0ABC8UP30</accession>
<evidence type="ECO:0000313" key="2">
    <source>
        <dbReference type="Proteomes" id="UP001642360"/>
    </source>
</evidence>
<dbReference type="EMBL" id="CAUOFW020008447">
    <property type="protein sequence ID" value="CAK9182823.1"/>
    <property type="molecule type" value="Genomic_DNA"/>
</dbReference>
<proteinExistence type="predicted"/>
<reference evidence="1 2" key="1">
    <citation type="submission" date="2024-02" db="EMBL/GenBank/DDBJ databases">
        <authorList>
            <person name="Vignale AGUSTIN F."/>
            <person name="Sosa J E."/>
            <person name="Modenutti C."/>
        </authorList>
    </citation>
    <scope>NUCLEOTIDE SEQUENCE [LARGE SCALE GENOMIC DNA]</scope>
</reference>
<organism evidence="1 2">
    <name type="scientific">Ilex paraguariensis</name>
    <name type="common">yerba mate</name>
    <dbReference type="NCBI Taxonomy" id="185542"/>
    <lineage>
        <taxon>Eukaryota</taxon>
        <taxon>Viridiplantae</taxon>
        <taxon>Streptophyta</taxon>
        <taxon>Embryophyta</taxon>
        <taxon>Tracheophyta</taxon>
        <taxon>Spermatophyta</taxon>
        <taxon>Magnoliopsida</taxon>
        <taxon>eudicotyledons</taxon>
        <taxon>Gunneridae</taxon>
        <taxon>Pentapetalae</taxon>
        <taxon>asterids</taxon>
        <taxon>campanulids</taxon>
        <taxon>Aquifoliales</taxon>
        <taxon>Aquifoliaceae</taxon>
        <taxon>Ilex</taxon>
    </lineage>
</organism>
<dbReference type="Proteomes" id="UP001642360">
    <property type="component" value="Unassembled WGS sequence"/>
</dbReference>
<protein>
    <submittedName>
        <fullName evidence="1">Uncharacterized protein</fullName>
    </submittedName>
</protein>
<name>A0ABC8UP30_9AQUA</name>
<dbReference type="AlphaFoldDB" id="A0ABC8UP30"/>
<evidence type="ECO:0000313" key="1">
    <source>
        <dbReference type="EMBL" id="CAK9182823.1"/>
    </source>
</evidence>
<feature type="non-terminal residue" evidence="1">
    <location>
        <position position="60"/>
    </location>
</feature>
<gene>
    <name evidence="1" type="ORF">ILEXP_LOCUS53045</name>
</gene>
<keyword evidence="2" id="KW-1185">Reference proteome</keyword>
<comment type="caution">
    <text evidence="1">The sequence shown here is derived from an EMBL/GenBank/DDBJ whole genome shotgun (WGS) entry which is preliminary data.</text>
</comment>
<sequence>IFEEIVVVPREKEQGAKRSDLGERPVVHASRVCEEEALGAKAKATPILTSKPGERRRSAG</sequence>
<feature type="non-terminal residue" evidence="1">
    <location>
        <position position="1"/>
    </location>
</feature>